<evidence type="ECO:0000313" key="1">
    <source>
        <dbReference type="EMBL" id="AQY20973.1"/>
    </source>
</evidence>
<name>A0A1S7DPC0_RIEAN</name>
<accession>A0A1S7DPC0</accession>
<reference evidence="1 3" key="1">
    <citation type="submission" date="2015-06" db="EMBL/GenBank/DDBJ databases">
        <title>R. anatipestifer strain HXb2 is the most virulent strain so far, and the genome sequence would help us uncover the pathogenesis.</title>
        <authorList>
            <person name="Hu Q."/>
            <person name="Qi J."/>
            <person name="Bo H."/>
            <person name="Liu G."/>
            <person name="Tao M."/>
            <person name="Ding Y."/>
            <person name="Xue Y."/>
        </authorList>
    </citation>
    <scope>NUCLEOTIDE SEQUENCE [LARGE SCALE GENOMIC DNA]</scope>
    <source>
        <strain evidence="1 3">HXb2</strain>
    </source>
</reference>
<organism evidence="1 3">
    <name type="scientific">Riemerella anatipestifer</name>
    <name type="common">Moraxella anatipestifer</name>
    <dbReference type="NCBI Taxonomy" id="34085"/>
    <lineage>
        <taxon>Bacteria</taxon>
        <taxon>Pseudomonadati</taxon>
        <taxon>Bacteroidota</taxon>
        <taxon>Flavobacteriia</taxon>
        <taxon>Flavobacteriales</taxon>
        <taxon>Weeksellaceae</taxon>
        <taxon>Riemerella</taxon>
    </lineage>
</organism>
<proteinExistence type="predicted"/>
<evidence type="ECO:0000313" key="3">
    <source>
        <dbReference type="Proteomes" id="UP000189883"/>
    </source>
</evidence>
<gene>
    <name evidence="1" type="ORF">AB406_0006</name>
    <name evidence="2" type="ORF">AB406_2355</name>
</gene>
<dbReference type="Proteomes" id="UP000189883">
    <property type="component" value="Chromosome"/>
</dbReference>
<dbReference type="EMBL" id="CP011859">
    <property type="protein sequence ID" value="AQY23284.1"/>
    <property type="molecule type" value="Genomic_DNA"/>
</dbReference>
<evidence type="ECO:0000313" key="2">
    <source>
        <dbReference type="EMBL" id="AQY23284.1"/>
    </source>
</evidence>
<sequence length="72" mass="8738">MKDYSEKIDLWRKYVNEGLIQFKGGDTSLEDLEKEIYKEEKFAYYHFFECNCGKYIRTGSLYKEFCTNFGIY</sequence>
<dbReference type="EMBL" id="CP011859">
    <property type="protein sequence ID" value="AQY20973.1"/>
    <property type="molecule type" value="Genomic_DNA"/>
</dbReference>
<protein>
    <submittedName>
        <fullName evidence="1">Uncharacterized protein</fullName>
    </submittedName>
</protein>
<dbReference type="AlphaFoldDB" id="A0A1S7DPC0"/>